<reference evidence="6" key="1">
    <citation type="submission" date="2020-05" db="EMBL/GenBank/DDBJ databases">
        <title>Phylogenomic resolution of chytrid fungi.</title>
        <authorList>
            <person name="Stajich J.E."/>
            <person name="Amses K."/>
            <person name="Simmons R."/>
            <person name="Seto K."/>
            <person name="Myers J."/>
            <person name="Bonds A."/>
            <person name="Quandt C.A."/>
            <person name="Barry K."/>
            <person name="Liu P."/>
            <person name="Grigoriev I."/>
            <person name="Longcore J.E."/>
            <person name="James T.Y."/>
        </authorList>
    </citation>
    <scope>NUCLEOTIDE SEQUENCE</scope>
    <source>
        <strain evidence="6">JEL0513</strain>
    </source>
</reference>
<evidence type="ECO:0000256" key="4">
    <source>
        <dbReference type="PROSITE-ProRule" id="PRU00134"/>
    </source>
</evidence>
<accession>A0AAD5T7Q9</accession>
<dbReference type="InterPro" id="IPR002893">
    <property type="entry name" value="Znf_MYND"/>
</dbReference>
<evidence type="ECO:0000256" key="2">
    <source>
        <dbReference type="ARBA" id="ARBA00022771"/>
    </source>
</evidence>
<dbReference type="Pfam" id="PF01753">
    <property type="entry name" value="zf-MYND"/>
    <property type="match status" value="1"/>
</dbReference>
<name>A0AAD5T7Q9_9FUNG</name>
<evidence type="ECO:0000256" key="1">
    <source>
        <dbReference type="ARBA" id="ARBA00022723"/>
    </source>
</evidence>
<dbReference type="PROSITE" id="PS50865">
    <property type="entry name" value="ZF_MYND_2"/>
    <property type="match status" value="1"/>
</dbReference>
<comment type="caution">
    <text evidence="6">The sequence shown here is derived from an EMBL/GenBank/DDBJ whole genome shotgun (WGS) entry which is preliminary data.</text>
</comment>
<proteinExistence type="predicted"/>
<evidence type="ECO:0000313" key="7">
    <source>
        <dbReference type="Proteomes" id="UP001211907"/>
    </source>
</evidence>
<protein>
    <recommendedName>
        <fullName evidence="5">MYND-type domain-containing protein</fullName>
    </recommendedName>
</protein>
<keyword evidence="2 4" id="KW-0863">Zinc-finger</keyword>
<dbReference type="EMBL" id="JADGJH010000244">
    <property type="protein sequence ID" value="KAJ3132638.1"/>
    <property type="molecule type" value="Genomic_DNA"/>
</dbReference>
<dbReference type="GO" id="GO:0008270">
    <property type="term" value="F:zinc ion binding"/>
    <property type="evidence" value="ECO:0007669"/>
    <property type="project" value="UniProtKB-KW"/>
</dbReference>
<evidence type="ECO:0000259" key="5">
    <source>
        <dbReference type="PROSITE" id="PS50865"/>
    </source>
</evidence>
<dbReference type="AlphaFoldDB" id="A0AAD5T7Q9"/>
<evidence type="ECO:0000256" key="3">
    <source>
        <dbReference type="ARBA" id="ARBA00022833"/>
    </source>
</evidence>
<feature type="domain" description="MYND-type" evidence="5">
    <location>
        <begin position="264"/>
        <end position="307"/>
    </location>
</feature>
<keyword evidence="3" id="KW-0862">Zinc</keyword>
<organism evidence="6 7">
    <name type="scientific">Physocladia obscura</name>
    <dbReference type="NCBI Taxonomy" id="109957"/>
    <lineage>
        <taxon>Eukaryota</taxon>
        <taxon>Fungi</taxon>
        <taxon>Fungi incertae sedis</taxon>
        <taxon>Chytridiomycota</taxon>
        <taxon>Chytridiomycota incertae sedis</taxon>
        <taxon>Chytridiomycetes</taxon>
        <taxon>Chytridiales</taxon>
        <taxon>Chytriomycetaceae</taxon>
        <taxon>Physocladia</taxon>
    </lineage>
</organism>
<keyword evidence="7" id="KW-1185">Reference proteome</keyword>
<dbReference type="Proteomes" id="UP001211907">
    <property type="component" value="Unassembled WGS sequence"/>
</dbReference>
<gene>
    <name evidence="6" type="ORF">HK100_005153</name>
</gene>
<evidence type="ECO:0000313" key="6">
    <source>
        <dbReference type="EMBL" id="KAJ3132638.1"/>
    </source>
</evidence>
<dbReference type="Gene3D" id="6.10.140.2220">
    <property type="match status" value="1"/>
</dbReference>
<dbReference type="SUPFAM" id="SSF144232">
    <property type="entry name" value="HIT/MYND zinc finger-like"/>
    <property type="match status" value="1"/>
</dbReference>
<keyword evidence="1" id="KW-0479">Metal-binding</keyword>
<sequence length="312" mass="34675">MNQSTNNENGGGAPPAQLTTLISMQLFLRQAWIENVALHAQIETKWHQLNAETRRAIVRTVAPNVPESRENAFVFIDGKNVDMSQFAAMFPELCIAVFTAGDQLFKILTGLTEAGTLSAVASKHLAGMRMAIAQGAINIDFNAIPNINPSIVVNISSDNTFGRVERLLPNQILQNVSTPEHIIEENANILDRKNKGLSIETWEFEILITRLKFLIEQSFLVVKELLADRAAEKFCVEQTMPPIVATVSKFISTSTKTIKNNRGCWSCGKDTCPDGSKLLICLRCTDARYCSRECQIKDWKTSHRESCCAKSN</sequence>